<dbReference type="AlphaFoldDB" id="J9FJL3"/>
<gene>
    <name evidence="1" type="ORF">EVA_16819</name>
</gene>
<comment type="caution">
    <text evidence="1">The sequence shown here is derived from an EMBL/GenBank/DDBJ whole genome shotgun (WGS) entry which is preliminary data.</text>
</comment>
<protein>
    <submittedName>
        <fullName evidence="1">Uncharacterized protein</fullName>
    </submittedName>
</protein>
<evidence type="ECO:0000313" key="1">
    <source>
        <dbReference type="EMBL" id="EJW95071.1"/>
    </source>
</evidence>
<dbReference type="EMBL" id="AMCI01006017">
    <property type="protein sequence ID" value="EJW95071.1"/>
    <property type="molecule type" value="Genomic_DNA"/>
</dbReference>
<reference evidence="1" key="1">
    <citation type="journal article" date="2012" name="PLoS ONE">
        <title>Gene sets for utilization of primary and secondary nutrition supplies in the distal gut of endangered iberian lynx.</title>
        <authorList>
            <person name="Alcaide M."/>
            <person name="Messina E."/>
            <person name="Richter M."/>
            <person name="Bargiela R."/>
            <person name="Peplies J."/>
            <person name="Huws S.A."/>
            <person name="Newbold C.J."/>
            <person name="Golyshin P.N."/>
            <person name="Simon M.A."/>
            <person name="Lopez G."/>
            <person name="Yakimov M.M."/>
            <person name="Ferrer M."/>
        </authorList>
    </citation>
    <scope>NUCLEOTIDE SEQUENCE</scope>
</reference>
<proteinExistence type="predicted"/>
<accession>J9FJL3</accession>
<name>J9FJL3_9ZZZZ</name>
<organism evidence="1">
    <name type="scientific">gut metagenome</name>
    <dbReference type="NCBI Taxonomy" id="749906"/>
    <lineage>
        <taxon>unclassified sequences</taxon>
        <taxon>metagenomes</taxon>
        <taxon>organismal metagenomes</taxon>
    </lineage>
</organism>
<sequence length="488" mass="53605">MVVVQTTEYAQIQPIVAIACTQMLTQAEVLVGILLHLCLVEDFSIIAGTCPTDMLLCGFLVAIEGTHISHGVSVAEVGERRNGIVLILAQSCIEHEHGAGIPVTVDILRSHVAHTSSFVIHHQVADRIVGLVEEDTSTDTLLQLRIIAVVESLETVGPARFQSWVTHGNAQRVGVVHHVQEVGHRRLGSRTIVADVQVLGLGETIAEAHLRRDIEDIAGNQRIDMLSWTFVCHLRLLRIQIHTHIETNGFALVADTQVGGVIHILIGSILAIEQVTRSIEQFVLGRQSTNQRMVQRIVPGVLRVVEDFIEVVAGTIVIRIAEVIAITQFGKPILEEGFHVTCTHAVVPVFGRRFAVLVQVFRSITIVIGDIGNGKAIVFAFAISSRQTQRNVASFRIQSTHDIQITIDIIALAVTQRLAAVAVHRNGFEFVIRIILEDAVQRVVHAIDCIRILIEGRCQAIAVILAAAMAVRWTETNARHRVRVPFQT</sequence>